<dbReference type="InterPro" id="IPR050900">
    <property type="entry name" value="Transposase_IS3/IS150/IS904"/>
</dbReference>
<dbReference type="EMBL" id="PFAV01000007">
    <property type="protein sequence ID" value="PIR91790.1"/>
    <property type="molecule type" value="Genomic_DNA"/>
</dbReference>
<organism evidence="2 3">
    <name type="scientific">bacterium (Candidatus Gribaldobacteria) CG10_big_fil_rev_8_21_14_0_10_41_12</name>
    <dbReference type="NCBI Taxonomy" id="2014277"/>
    <lineage>
        <taxon>Bacteria</taxon>
        <taxon>Candidatus Gribaldobacteria</taxon>
    </lineage>
</organism>
<dbReference type="Pfam" id="PF13333">
    <property type="entry name" value="rve_2"/>
    <property type="match status" value="1"/>
</dbReference>
<dbReference type="PROSITE" id="PS50994">
    <property type="entry name" value="INTEGRASE"/>
    <property type="match status" value="1"/>
</dbReference>
<comment type="caution">
    <text evidence="2">The sequence shown here is derived from an EMBL/GenBank/DDBJ whole genome shotgun (WGS) entry which is preliminary data.</text>
</comment>
<feature type="domain" description="Integrase catalytic" evidence="1">
    <location>
        <begin position="12"/>
        <end position="172"/>
    </location>
</feature>
<dbReference type="SUPFAM" id="SSF53098">
    <property type="entry name" value="Ribonuclease H-like"/>
    <property type="match status" value="1"/>
</dbReference>
<dbReference type="AlphaFoldDB" id="A0A2H0V0D2"/>
<dbReference type="InterPro" id="IPR048020">
    <property type="entry name" value="Transpos_IS3"/>
</dbReference>
<evidence type="ECO:0000259" key="1">
    <source>
        <dbReference type="PROSITE" id="PS50994"/>
    </source>
</evidence>
<sequence length="200" mass="23461">MPKYPNLIKNLTITEPNYVWGVDITYIRLTNGFVHLAAIIDFHTKKIRGWVLSKRLDASLIIEALNKALTNNPKPKYHHSDQGVQYCDYDYVGILKNQEIQISMSDKGNPYQNNITESFFKTLKYNEVYLNEYESFEEAFSNIENFIELVYHKKRLRSSLGYLPPEEFEQQFFNEKSRSLETNLINFNKQNISLNPAKSC</sequence>
<gene>
    <name evidence="2" type="ORF">COU03_00470</name>
</gene>
<dbReference type="Proteomes" id="UP000228906">
    <property type="component" value="Unassembled WGS sequence"/>
</dbReference>
<dbReference type="Pfam" id="PF00665">
    <property type="entry name" value="rve"/>
    <property type="match status" value="1"/>
</dbReference>
<protein>
    <recommendedName>
        <fullName evidence="1">Integrase catalytic domain-containing protein</fullName>
    </recommendedName>
</protein>
<dbReference type="NCBIfam" id="NF033516">
    <property type="entry name" value="transpos_IS3"/>
    <property type="match status" value="1"/>
</dbReference>
<reference evidence="3" key="1">
    <citation type="submission" date="2017-09" db="EMBL/GenBank/DDBJ databases">
        <title>Depth-based differentiation of microbial function through sediment-hosted aquifers and enrichment of novel symbionts in the deep terrestrial subsurface.</title>
        <authorList>
            <person name="Probst A.J."/>
            <person name="Ladd B."/>
            <person name="Jarett J.K."/>
            <person name="Geller-Mcgrath D.E."/>
            <person name="Sieber C.M.K."/>
            <person name="Emerson J.B."/>
            <person name="Anantharaman K."/>
            <person name="Thomas B.C."/>
            <person name="Malmstrom R."/>
            <person name="Stieglmeier M."/>
            <person name="Klingl A."/>
            <person name="Woyke T."/>
            <person name="Ryan C.M."/>
            <person name="Banfield J.F."/>
        </authorList>
    </citation>
    <scope>NUCLEOTIDE SEQUENCE [LARGE SCALE GENOMIC DNA]</scope>
</reference>
<dbReference type="GO" id="GO:0015074">
    <property type="term" value="P:DNA integration"/>
    <property type="evidence" value="ECO:0007669"/>
    <property type="project" value="InterPro"/>
</dbReference>
<dbReference type="PANTHER" id="PTHR46889">
    <property type="entry name" value="TRANSPOSASE INSF FOR INSERTION SEQUENCE IS3B-RELATED"/>
    <property type="match status" value="1"/>
</dbReference>
<dbReference type="InterPro" id="IPR001584">
    <property type="entry name" value="Integrase_cat-core"/>
</dbReference>
<accession>A0A2H0V0D2</accession>
<proteinExistence type="predicted"/>
<dbReference type="PANTHER" id="PTHR46889:SF7">
    <property type="entry name" value="TRANSPOSASE FOR INSERTION SEQUENCE ELEMENT IS904"/>
    <property type="match status" value="1"/>
</dbReference>
<dbReference type="InterPro" id="IPR012337">
    <property type="entry name" value="RNaseH-like_sf"/>
</dbReference>
<dbReference type="InterPro" id="IPR036397">
    <property type="entry name" value="RNaseH_sf"/>
</dbReference>
<dbReference type="Gene3D" id="3.30.420.10">
    <property type="entry name" value="Ribonuclease H-like superfamily/Ribonuclease H"/>
    <property type="match status" value="1"/>
</dbReference>
<dbReference type="GO" id="GO:0003676">
    <property type="term" value="F:nucleic acid binding"/>
    <property type="evidence" value="ECO:0007669"/>
    <property type="project" value="InterPro"/>
</dbReference>
<evidence type="ECO:0000313" key="2">
    <source>
        <dbReference type="EMBL" id="PIR91790.1"/>
    </source>
</evidence>
<evidence type="ECO:0000313" key="3">
    <source>
        <dbReference type="Proteomes" id="UP000228906"/>
    </source>
</evidence>
<name>A0A2H0V0D2_9BACT</name>